<name>A0ABS1NST3_9ACTN</name>
<organism evidence="1 2">
    <name type="scientific">Streptomyces coffeae</name>
    <dbReference type="NCBI Taxonomy" id="621382"/>
    <lineage>
        <taxon>Bacteria</taxon>
        <taxon>Bacillati</taxon>
        <taxon>Actinomycetota</taxon>
        <taxon>Actinomycetes</taxon>
        <taxon>Kitasatosporales</taxon>
        <taxon>Streptomycetaceae</taxon>
        <taxon>Streptomyces</taxon>
    </lineage>
</organism>
<dbReference type="Proteomes" id="UP000634229">
    <property type="component" value="Unassembled WGS sequence"/>
</dbReference>
<reference evidence="1 2" key="1">
    <citation type="submission" date="2021-01" db="EMBL/GenBank/DDBJ databases">
        <title>WGS of actinomycetes isolated from Thailand.</title>
        <authorList>
            <person name="Thawai C."/>
        </authorList>
    </citation>
    <scope>NUCLEOTIDE SEQUENCE [LARGE SCALE GENOMIC DNA]</scope>
    <source>
        <strain evidence="1 2">CA1R205</strain>
    </source>
</reference>
<gene>
    <name evidence="1" type="ORF">JK363_41520</name>
</gene>
<sequence length="62" mass="6623">MTSIAESAHVAAVFIRQTAAASAYGPYRGADLARTAVRLASTLGLTLDRITVSPDWLRCRTT</sequence>
<feature type="non-terminal residue" evidence="1">
    <location>
        <position position="62"/>
    </location>
</feature>
<evidence type="ECO:0000313" key="2">
    <source>
        <dbReference type="Proteomes" id="UP000634229"/>
    </source>
</evidence>
<keyword evidence="2" id="KW-1185">Reference proteome</keyword>
<accession>A0ABS1NST3</accession>
<dbReference type="EMBL" id="JAERRF010000170">
    <property type="protein sequence ID" value="MBL1102937.1"/>
    <property type="molecule type" value="Genomic_DNA"/>
</dbReference>
<comment type="caution">
    <text evidence="1">The sequence shown here is derived from an EMBL/GenBank/DDBJ whole genome shotgun (WGS) entry which is preliminary data.</text>
</comment>
<proteinExistence type="predicted"/>
<evidence type="ECO:0000313" key="1">
    <source>
        <dbReference type="EMBL" id="MBL1102937.1"/>
    </source>
</evidence>
<protein>
    <submittedName>
        <fullName evidence="1">Uncharacterized protein</fullName>
    </submittedName>
</protein>